<dbReference type="CDD" id="cd04280">
    <property type="entry name" value="ZnMc_astacin_like"/>
    <property type="match status" value="1"/>
</dbReference>
<feature type="active site" evidence="8">
    <location>
        <position position="167"/>
    </location>
</feature>
<dbReference type="GO" id="GO:0018996">
    <property type="term" value="P:molting cycle, collagen and cuticulin-based cuticle"/>
    <property type="evidence" value="ECO:0007669"/>
    <property type="project" value="InterPro"/>
</dbReference>
<feature type="binding site" evidence="8">
    <location>
        <position position="166"/>
    </location>
    <ligand>
        <name>Zn(2+)</name>
        <dbReference type="ChEBI" id="CHEBI:29105"/>
        <note>catalytic</note>
    </ligand>
</feature>
<keyword evidence="12" id="KW-1185">Reference proteome</keyword>
<evidence type="ECO:0000256" key="4">
    <source>
        <dbReference type="ARBA" id="ARBA00022729"/>
    </source>
</evidence>
<evidence type="ECO:0000256" key="8">
    <source>
        <dbReference type="PROSITE-ProRule" id="PRU01211"/>
    </source>
</evidence>
<dbReference type="GO" id="GO:0004222">
    <property type="term" value="F:metalloendopeptidase activity"/>
    <property type="evidence" value="ECO:0007669"/>
    <property type="project" value="UniProtKB-UniRule"/>
</dbReference>
<evidence type="ECO:0000259" key="10">
    <source>
        <dbReference type="PROSITE" id="PS51864"/>
    </source>
</evidence>
<keyword evidence="3" id="KW-0245">EGF-like domain</keyword>
<evidence type="ECO:0000313" key="11">
    <source>
        <dbReference type="EMBL" id="EPB78741.1"/>
    </source>
</evidence>
<dbReference type="PANTHER" id="PTHR10127:SF793">
    <property type="entry name" value="ZINC METALLOPROTEINASE NAS-31"/>
    <property type="match status" value="1"/>
</dbReference>
<evidence type="ECO:0000256" key="7">
    <source>
        <dbReference type="PIRNR" id="PIRNR036365"/>
    </source>
</evidence>
<dbReference type="InterPro" id="IPR024079">
    <property type="entry name" value="MetalloPept_cat_dom_sf"/>
</dbReference>
<comment type="caution">
    <text evidence="8">Lacks conserved residue(s) required for the propagation of feature annotation.</text>
</comment>
<reference evidence="11 12" key="1">
    <citation type="submission" date="2013-05" db="EMBL/GenBank/DDBJ databases">
        <title>Draft genome of the parasitic nematode Anyclostoma ceylanicum.</title>
        <authorList>
            <person name="Mitreva M."/>
        </authorList>
    </citation>
    <scope>NUCLEOTIDE SEQUENCE [LARGE SCALE GENOMIC DNA]</scope>
</reference>
<feature type="binding site" evidence="8">
    <location>
        <position position="170"/>
    </location>
    <ligand>
        <name>Zn(2+)</name>
        <dbReference type="ChEBI" id="CHEBI:29105"/>
        <note>catalytic</note>
    </ligand>
</feature>
<keyword evidence="8 9" id="KW-0378">Hydrolase</keyword>
<dbReference type="AlphaFoldDB" id="A0A0D6M8F9"/>
<dbReference type="GO" id="GO:0008270">
    <property type="term" value="F:zinc ion binding"/>
    <property type="evidence" value="ECO:0007669"/>
    <property type="project" value="UniProtKB-UniRule"/>
</dbReference>
<evidence type="ECO:0000256" key="6">
    <source>
        <dbReference type="ARBA" id="ARBA00023180"/>
    </source>
</evidence>
<proteinExistence type="predicted"/>
<dbReference type="PANTHER" id="PTHR10127">
    <property type="entry name" value="DISCOIDIN, CUB, EGF, LAMININ , AND ZINC METALLOPROTEASE DOMAIN CONTAINING"/>
    <property type="match status" value="1"/>
</dbReference>
<dbReference type="GO" id="GO:0006508">
    <property type="term" value="P:proteolysis"/>
    <property type="evidence" value="ECO:0007669"/>
    <property type="project" value="UniProtKB-KW"/>
</dbReference>
<keyword evidence="4" id="KW-0732">Signal</keyword>
<dbReference type="PRINTS" id="PR00480">
    <property type="entry name" value="ASTACIN"/>
</dbReference>
<dbReference type="Proteomes" id="UP000054495">
    <property type="component" value="Unassembled WGS sequence"/>
</dbReference>
<evidence type="ECO:0000256" key="2">
    <source>
        <dbReference type="ARBA" id="ARBA00022525"/>
    </source>
</evidence>
<dbReference type="Gene3D" id="3.40.390.10">
    <property type="entry name" value="Collagenase (Catalytic Domain)"/>
    <property type="match status" value="1"/>
</dbReference>
<dbReference type="GO" id="GO:0005576">
    <property type="term" value="C:extracellular region"/>
    <property type="evidence" value="ECO:0007669"/>
    <property type="project" value="UniProtKB-SubCell"/>
</dbReference>
<sequence length="382" mass="43314">MARQARCCEYILVLCVSSSLPSPEQLTAEQKAELEEKLKKVGEFNSNIMLNVDYSNGESDIVKMDSEKTSRARRQAVRHPLSKWANGVNYFFGTDAPDRLKEVFKKATQYWMRYTCINFTENSSAKDKIQVMRDRYGGCSSELGRRGGTQGLWLGDNCMSLRSATHELGHALGLIHTQSRPDRDEAVFVNTENIKGGGKNGDYAKEDKNLVETYGLPYDYGSIMHYDAYRCYAQRKPSLFSNAIDKKKPAIMPKDELYIRTLGSPSLSYYDKILINKHYGCMAFVGELKDGQERRECHYWIQAPKGKRIEFKILTVVDWASCGGCFTGGVEIKAKADPRLTGYRYCAPEDKRFTVVSESNLVPVIAYNQGNVFEATIQYRVV</sequence>
<accession>A0A0D6M8F9</accession>
<feature type="domain" description="Peptidase M12A" evidence="10">
    <location>
        <begin position="75"/>
        <end position="282"/>
    </location>
</feature>
<dbReference type="SMART" id="SM00235">
    <property type="entry name" value="ZnMc"/>
    <property type="match status" value="1"/>
</dbReference>
<organism evidence="11 12">
    <name type="scientific">Ancylostoma ceylanicum</name>
    <dbReference type="NCBI Taxonomy" id="53326"/>
    <lineage>
        <taxon>Eukaryota</taxon>
        <taxon>Metazoa</taxon>
        <taxon>Ecdysozoa</taxon>
        <taxon>Nematoda</taxon>
        <taxon>Chromadorea</taxon>
        <taxon>Rhabditida</taxon>
        <taxon>Rhabditina</taxon>
        <taxon>Rhabditomorpha</taxon>
        <taxon>Strongyloidea</taxon>
        <taxon>Ancylostomatidae</taxon>
        <taxon>Ancylostomatinae</taxon>
        <taxon>Ancylostoma</taxon>
    </lineage>
</organism>
<dbReference type="InterPro" id="IPR034035">
    <property type="entry name" value="Astacin-like_dom"/>
</dbReference>
<evidence type="ECO:0000256" key="9">
    <source>
        <dbReference type="RuleBase" id="RU361183"/>
    </source>
</evidence>
<protein>
    <recommendedName>
        <fullName evidence="7">Zinc metalloproteinase</fullName>
    </recommendedName>
</protein>
<gene>
    <name evidence="11" type="ORF">ANCCEY_02131</name>
</gene>
<dbReference type="SUPFAM" id="SSF49854">
    <property type="entry name" value="Spermadhesin, CUB domain"/>
    <property type="match status" value="1"/>
</dbReference>
<comment type="subcellular location">
    <subcellularLocation>
        <location evidence="1 7">Secreted</location>
    </subcellularLocation>
</comment>
<feature type="binding site" evidence="8">
    <location>
        <position position="176"/>
    </location>
    <ligand>
        <name>Zn(2+)</name>
        <dbReference type="ChEBI" id="CHEBI:29105"/>
        <note>catalytic</note>
    </ligand>
</feature>
<evidence type="ECO:0000313" key="12">
    <source>
        <dbReference type="Proteomes" id="UP000054495"/>
    </source>
</evidence>
<keyword evidence="8 9" id="KW-0482">Metalloprotease</keyword>
<dbReference type="PROSITE" id="PS51864">
    <property type="entry name" value="ASTACIN"/>
    <property type="match status" value="1"/>
</dbReference>
<evidence type="ECO:0000256" key="3">
    <source>
        <dbReference type="ARBA" id="ARBA00022536"/>
    </source>
</evidence>
<dbReference type="InterPro" id="IPR017050">
    <property type="entry name" value="Metallopeptidase_nem"/>
</dbReference>
<dbReference type="EMBL" id="KE124806">
    <property type="protein sequence ID" value="EPB78741.1"/>
    <property type="molecule type" value="Genomic_DNA"/>
</dbReference>
<comment type="cofactor">
    <cofactor evidence="8 9">
        <name>Zn(2+)</name>
        <dbReference type="ChEBI" id="CHEBI:29105"/>
    </cofactor>
    <text evidence="8 9">Binds 1 zinc ion per subunit.</text>
</comment>
<evidence type="ECO:0000256" key="1">
    <source>
        <dbReference type="ARBA" id="ARBA00004613"/>
    </source>
</evidence>
<dbReference type="PIRSF" id="PIRSF036365">
    <property type="entry name" value="Astacin_nematoda"/>
    <property type="match status" value="1"/>
</dbReference>
<dbReference type="InterPro" id="IPR035914">
    <property type="entry name" value="Sperma_CUB_dom_sf"/>
</dbReference>
<keyword evidence="5" id="KW-1015">Disulfide bond</keyword>
<keyword evidence="8 9" id="KW-0479">Metal-binding</keyword>
<keyword evidence="2 7" id="KW-0964">Secreted</keyword>
<dbReference type="Pfam" id="PF01400">
    <property type="entry name" value="Astacin"/>
    <property type="match status" value="1"/>
</dbReference>
<keyword evidence="8 9" id="KW-0862">Zinc</keyword>
<evidence type="ECO:0000256" key="5">
    <source>
        <dbReference type="ARBA" id="ARBA00023157"/>
    </source>
</evidence>
<keyword evidence="6" id="KW-0325">Glycoprotein</keyword>
<name>A0A0D6M8F9_9BILA</name>
<dbReference type="InterPro" id="IPR001506">
    <property type="entry name" value="Peptidase_M12A"/>
</dbReference>
<dbReference type="SUPFAM" id="SSF55486">
    <property type="entry name" value="Metalloproteases ('zincins'), catalytic domain"/>
    <property type="match status" value="1"/>
</dbReference>
<dbReference type="InterPro" id="IPR006026">
    <property type="entry name" value="Peptidase_Metallo"/>
</dbReference>
<keyword evidence="8 9" id="KW-0645">Protease</keyword>